<evidence type="ECO:0000256" key="6">
    <source>
        <dbReference type="SAM" id="SignalP"/>
    </source>
</evidence>
<evidence type="ECO:0000256" key="4">
    <source>
        <dbReference type="ARBA" id="ARBA00070407"/>
    </source>
</evidence>
<dbReference type="InterPro" id="IPR007110">
    <property type="entry name" value="Ig-like_dom"/>
</dbReference>
<dbReference type="Proteomes" id="UP000515150">
    <property type="component" value="Chromosome 7"/>
</dbReference>
<evidence type="ECO:0000256" key="3">
    <source>
        <dbReference type="ARBA" id="ARBA00023319"/>
    </source>
</evidence>
<dbReference type="SUPFAM" id="SSF48726">
    <property type="entry name" value="Immunoglobulin"/>
    <property type="match status" value="1"/>
</dbReference>
<feature type="compositionally biased region" description="Basic and acidic residues" evidence="5">
    <location>
        <begin position="188"/>
        <end position="203"/>
    </location>
</feature>
<gene>
    <name evidence="9" type="primary">LOC114858549</name>
</gene>
<dbReference type="OrthoDB" id="9870402at2759"/>
<keyword evidence="2" id="KW-1015">Disulfide bond</keyword>
<organism evidence="8 9">
    <name type="scientific">Betta splendens</name>
    <name type="common">Siamese fighting fish</name>
    <dbReference type="NCBI Taxonomy" id="158456"/>
    <lineage>
        <taxon>Eukaryota</taxon>
        <taxon>Metazoa</taxon>
        <taxon>Chordata</taxon>
        <taxon>Craniata</taxon>
        <taxon>Vertebrata</taxon>
        <taxon>Euteleostomi</taxon>
        <taxon>Actinopterygii</taxon>
        <taxon>Neopterygii</taxon>
        <taxon>Teleostei</taxon>
        <taxon>Neoteleostei</taxon>
        <taxon>Acanthomorphata</taxon>
        <taxon>Anabantaria</taxon>
        <taxon>Anabantiformes</taxon>
        <taxon>Anabantoidei</taxon>
        <taxon>Osphronemidae</taxon>
        <taxon>Betta</taxon>
    </lineage>
</organism>
<dbReference type="Pfam" id="PF07686">
    <property type="entry name" value="V-set"/>
    <property type="match status" value="1"/>
</dbReference>
<feature type="chain" id="PRO_5027862855" description="V-set and transmembrane domain-containing protein 2-like protein" evidence="6">
    <location>
        <begin position="24"/>
        <end position="264"/>
    </location>
</feature>
<dbReference type="GO" id="GO:0016020">
    <property type="term" value="C:membrane"/>
    <property type="evidence" value="ECO:0007669"/>
    <property type="project" value="TreeGrafter"/>
</dbReference>
<name>A0A6P7MXP8_BETSP</name>
<dbReference type="FunFam" id="2.60.40.10:FF:000735">
    <property type="entry name" value="V-set and transmembrane domain containing 2 like"/>
    <property type="match status" value="1"/>
</dbReference>
<evidence type="ECO:0000313" key="9">
    <source>
        <dbReference type="RefSeq" id="XP_029011752.1"/>
    </source>
</evidence>
<dbReference type="GeneID" id="114858549"/>
<evidence type="ECO:0000256" key="5">
    <source>
        <dbReference type="SAM" id="MobiDB-lite"/>
    </source>
</evidence>
<dbReference type="GO" id="GO:0005576">
    <property type="term" value="C:extracellular region"/>
    <property type="evidence" value="ECO:0007669"/>
    <property type="project" value="UniProtKB-ARBA"/>
</dbReference>
<dbReference type="Gene3D" id="2.60.40.10">
    <property type="entry name" value="Immunoglobulins"/>
    <property type="match status" value="1"/>
</dbReference>
<feature type="region of interest" description="Disordered" evidence="5">
    <location>
        <begin position="188"/>
        <end position="264"/>
    </location>
</feature>
<dbReference type="PROSITE" id="PS50835">
    <property type="entry name" value="IG_LIKE"/>
    <property type="match status" value="1"/>
</dbReference>
<feature type="domain" description="Ig-like" evidence="7">
    <location>
        <begin position="40"/>
        <end position="156"/>
    </location>
</feature>
<reference evidence="9" key="1">
    <citation type="submission" date="2025-08" db="UniProtKB">
        <authorList>
            <consortium name="RefSeq"/>
        </authorList>
    </citation>
    <scope>IDENTIFICATION</scope>
</reference>
<dbReference type="FunCoup" id="A0A6P7MXP8">
    <property type="interactions" value="1039"/>
</dbReference>
<dbReference type="InterPro" id="IPR013106">
    <property type="entry name" value="Ig_V-set"/>
</dbReference>
<dbReference type="GO" id="GO:0043524">
    <property type="term" value="P:negative regulation of neuron apoptotic process"/>
    <property type="evidence" value="ECO:0007669"/>
    <property type="project" value="UniProtKB-ARBA"/>
</dbReference>
<dbReference type="InterPro" id="IPR013783">
    <property type="entry name" value="Ig-like_fold"/>
</dbReference>
<evidence type="ECO:0000256" key="1">
    <source>
        <dbReference type="ARBA" id="ARBA00022729"/>
    </source>
</evidence>
<dbReference type="InterPro" id="IPR051102">
    <property type="entry name" value="IgSF_V-set/TM_domain"/>
</dbReference>
<keyword evidence="3" id="KW-0393">Immunoglobulin domain</keyword>
<dbReference type="InParanoid" id="A0A6P7MXP8"/>
<protein>
    <recommendedName>
        <fullName evidence="4">V-set and transmembrane domain-containing protein 2-like protein</fullName>
    </recommendedName>
</protein>
<evidence type="ECO:0000256" key="2">
    <source>
        <dbReference type="ARBA" id="ARBA00023157"/>
    </source>
</evidence>
<evidence type="ECO:0000313" key="8">
    <source>
        <dbReference type="Proteomes" id="UP000515150"/>
    </source>
</evidence>
<dbReference type="KEGG" id="bspl:114858549"/>
<dbReference type="SMART" id="SM00409">
    <property type="entry name" value="IG"/>
    <property type="match status" value="1"/>
</dbReference>
<dbReference type="AlphaFoldDB" id="A0A6P7MXP8"/>
<feature type="compositionally biased region" description="Basic residues" evidence="5">
    <location>
        <begin position="204"/>
        <end position="215"/>
    </location>
</feature>
<feature type="signal peptide" evidence="6">
    <location>
        <begin position="1"/>
        <end position="23"/>
    </location>
</feature>
<dbReference type="InterPro" id="IPR003599">
    <property type="entry name" value="Ig_sub"/>
</dbReference>
<keyword evidence="8" id="KW-1185">Reference proteome</keyword>
<dbReference type="PANTHER" id="PTHR12207">
    <property type="entry name" value="V-SET AND TRANSMEMBRANE DOMAIN-CONTAINING PROTEIN"/>
    <property type="match status" value="1"/>
</dbReference>
<dbReference type="InterPro" id="IPR036179">
    <property type="entry name" value="Ig-like_dom_sf"/>
</dbReference>
<accession>A0A6P7MXP8</accession>
<evidence type="ECO:0000259" key="7">
    <source>
        <dbReference type="PROSITE" id="PS50835"/>
    </source>
</evidence>
<proteinExistence type="predicted"/>
<dbReference type="PANTHER" id="PTHR12207:SF31">
    <property type="entry name" value="V-SET AND TRANSMEMBRANE DOMAIN-CONTAINING PROTEIN 2-LIKE PROTEIN"/>
    <property type="match status" value="1"/>
</dbReference>
<sequence>MGAFRVLLGSLHYVGLYMQLSLCARQAGPGEVENRISGNAVFTEVPHDMTAQRGQDVEMACSFRGAGTPSYSLEIQWWYIRNHLDWTDRQPWTNNEVAPDEEMPKDATKISVVKVVGSNISHKLRLSRVKPSDEGIYECRVIDFSDHEGARHHRVRAYLQVVPQSGIVNNNQNDNFEALDDTKRAVGMEDGERGETPSGTKEHAHSHHHGHHQAHGKQASLPAHHGHSHSGSSPQLKAGRELKKRDLDSNHSHNDCTNEPSCAL</sequence>
<feature type="compositionally biased region" description="Basic and acidic residues" evidence="5">
    <location>
        <begin position="238"/>
        <end position="256"/>
    </location>
</feature>
<dbReference type="RefSeq" id="XP_029011752.1">
    <property type="nucleotide sequence ID" value="XM_029155919.3"/>
</dbReference>
<keyword evidence="1 6" id="KW-0732">Signal</keyword>